<keyword evidence="1 8" id="KW-0004">4Fe-4S</keyword>
<dbReference type="InterPro" id="IPR023404">
    <property type="entry name" value="rSAM_horseshoe"/>
</dbReference>
<evidence type="ECO:0000256" key="6">
    <source>
        <dbReference type="ARBA" id="ARBA00023004"/>
    </source>
</evidence>
<dbReference type="Pfam" id="PF00919">
    <property type="entry name" value="UPF0004"/>
    <property type="match status" value="1"/>
</dbReference>
<dbReference type="InterPro" id="IPR058240">
    <property type="entry name" value="rSAM_sf"/>
</dbReference>
<dbReference type="SFLD" id="SFLDG01082">
    <property type="entry name" value="B12-binding_domain_containing"/>
    <property type="match status" value="1"/>
</dbReference>
<evidence type="ECO:0000313" key="12">
    <source>
        <dbReference type="EMBL" id="WAM34737.1"/>
    </source>
</evidence>
<evidence type="ECO:0000259" key="11">
    <source>
        <dbReference type="PROSITE" id="PS51918"/>
    </source>
</evidence>
<dbReference type="GO" id="GO:0103039">
    <property type="term" value="F:protein methylthiotransferase activity"/>
    <property type="evidence" value="ECO:0007669"/>
    <property type="project" value="UniProtKB-EC"/>
</dbReference>
<dbReference type="SFLD" id="SFLDG01061">
    <property type="entry name" value="methylthiotransferase"/>
    <property type="match status" value="1"/>
</dbReference>
<evidence type="ECO:0000259" key="10">
    <source>
        <dbReference type="PROSITE" id="PS51449"/>
    </source>
</evidence>
<feature type="domain" description="TRAM" evidence="9">
    <location>
        <begin position="379"/>
        <end position="445"/>
    </location>
</feature>
<dbReference type="InterPro" id="IPR013848">
    <property type="entry name" value="Methylthiotransferase_N"/>
</dbReference>
<comment type="function">
    <text evidence="8">Catalyzes the methylthiolation of an aspartic acid residue of ribosomal protein uS12.</text>
</comment>
<protein>
    <recommendedName>
        <fullName evidence="8">Ribosomal protein uS12 methylthiotransferase RimO</fullName>
        <shortName evidence="8">uS12 MTTase</shortName>
        <shortName evidence="8">uS12 methylthiotransferase</shortName>
        <ecNumber evidence="8">2.8.4.4</ecNumber>
    </recommendedName>
    <alternativeName>
        <fullName evidence="8">Ribosomal protein uS12 (aspartate-C(3))-methylthiotransferase</fullName>
    </alternativeName>
    <alternativeName>
        <fullName evidence="8">Ribosome maturation factor RimO</fullName>
    </alternativeName>
</protein>
<evidence type="ECO:0000259" key="9">
    <source>
        <dbReference type="PROSITE" id="PS50926"/>
    </source>
</evidence>
<evidence type="ECO:0000256" key="2">
    <source>
        <dbReference type="ARBA" id="ARBA00022490"/>
    </source>
</evidence>
<dbReference type="InterPro" id="IPR002792">
    <property type="entry name" value="TRAM_dom"/>
</dbReference>
<dbReference type="InterPro" id="IPR005840">
    <property type="entry name" value="Ribosomal_uS12_MeSTrfase_RimO"/>
</dbReference>
<keyword evidence="7 8" id="KW-0411">Iron-sulfur</keyword>
<dbReference type="NCBIfam" id="TIGR01125">
    <property type="entry name" value="30S ribosomal protein S12 methylthiotransferase RimO"/>
    <property type="match status" value="1"/>
</dbReference>
<keyword evidence="12" id="KW-0687">Ribonucleoprotein</keyword>
<evidence type="ECO:0000256" key="3">
    <source>
        <dbReference type="ARBA" id="ARBA00022679"/>
    </source>
</evidence>
<comment type="subcellular location">
    <subcellularLocation>
        <location evidence="8">Cytoplasm</location>
    </subcellularLocation>
</comment>
<dbReference type="SFLD" id="SFLDS00029">
    <property type="entry name" value="Radical_SAM"/>
    <property type="match status" value="1"/>
</dbReference>
<reference evidence="12" key="1">
    <citation type="submission" date="2022-12" db="EMBL/GenBank/DDBJ databases">
        <authorList>
            <person name="Bing R.G."/>
            <person name="Willard D.J."/>
            <person name="Manesh M.J.H."/>
            <person name="Laemthong T."/>
            <person name="Crosby J.R."/>
            <person name="Kelly R.M."/>
        </authorList>
    </citation>
    <scope>NUCLEOTIDE SEQUENCE</scope>
    <source>
        <strain evidence="12">DSM 8990</strain>
    </source>
</reference>
<dbReference type="InterPro" id="IPR006638">
    <property type="entry name" value="Elp3/MiaA/NifB-like_rSAM"/>
</dbReference>
<dbReference type="PROSITE" id="PS50926">
    <property type="entry name" value="TRAM"/>
    <property type="match status" value="1"/>
</dbReference>
<keyword evidence="13" id="KW-1185">Reference proteome</keyword>
<evidence type="ECO:0000313" key="13">
    <source>
        <dbReference type="Proteomes" id="UP001164909"/>
    </source>
</evidence>
<comment type="similarity">
    <text evidence="8">Belongs to the methylthiotransferase family. RimO subfamily.</text>
</comment>
<dbReference type="InterPro" id="IPR007197">
    <property type="entry name" value="rSAM"/>
</dbReference>
<keyword evidence="3 8" id="KW-0808">Transferase</keyword>
<comment type="catalytic activity">
    <reaction evidence="8">
        <text>L-aspartate(89)-[ribosomal protein uS12]-hydrogen + (sulfur carrier)-SH + AH2 + 2 S-adenosyl-L-methionine = 3-methylsulfanyl-L-aspartate(89)-[ribosomal protein uS12]-hydrogen + (sulfur carrier)-H + 5'-deoxyadenosine + L-methionine + A + S-adenosyl-L-homocysteine + 2 H(+)</text>
        <dbReference type="Rhea" id="RHEA:37087"/>
        <dbReference type="Rhea" id="RHEA-COMP:10460"/>
        <dbReference type="Rhea" id="RHEA-COMP:10461"/>
        <dbReference type="Rhea" id="RHEA-COMP:14737"/>
        <dbReference type="Rhea" id="RHEA-COMP:14739"/>
        <dbReference type="ChEBI" id="CHEBI:13193"/>
        <dbReference type="ChEBI" id="CHEBI:15378"/>
        <dbReference type="ChEBI" id="CHEBI:17319"/>
        <dbReference type="ChEBI" id="CHEBI:17499"/>
        <dbReference type="ChEBI" id="CHEBI:29917"/>
        <dbReference type="ChEBI" id="CHEBI:29961"/>
        <dbReference type="ChEBI" id="CHEBI:57844"/>
        <dbReference type="ChEBI" id="CHEBI:57856"/>
        <dbReference type="ChEBI" id="CHEBI:59789"/>
        <dbReference type="ChEBI" id="CHEBI:64428"/>
        <dbReference type="ChEBI" id="CHEBI:73599"/>
        <dbReference type="EC" id="2.8.4.4"/>
    </reaction>
</comment>
<feature type="domain" description="Radical SAM core" evidence="11">
    <location>
        <begin position="147"/>
        <end position="376"/>
    </location>
</feature>
<dbReference type="InterPro" id="IPR020612">
    <property type="entry name" value="Methylthiotransferase_CS"/>
</dbReference>
<dbReference type="PROSITE" id="PS51918">
    <property type="entry name" value="RADICAL_SAM"/>
    <property type="match status" value="1"/>
</dbReference>
<sequence>MEEFDLVKIGFVSLGCNKNLVDSEIMMGACKKAGFEITPDAEDADVIVINTCGFINDAKQESIDTILEMADYKKKKCKFLIVTGCLTQRYKDEILNEMPEIDAILGVKEMLKLPEVIKKLYEGEGKIKVFDQQSTFIYTSSTPRVIATPAYYAYIKIAEGCNNRCSYCSIPLIRGSYVSRHVDDIIREAEMLAQNGYKEIVLTAQDTTKYGLDIYNKKMLPDLLQRLSEIDNIKWIRFLYSYPEDIDDNLLKVVKDNPKVVKYFDIPIQHINNRILRLMNRKTSSENIKELITRIRSAFDEVVIRTTVLVGFPTESEDEFEELYEFVRWAKFDRLGAFAYSQEEDTPAANLPQVDDEKKIKRYEKILNLQRKISLDQNRRRIGREYEVVIEGKDRNNFYIARSQFEAPEVDGKIIVFSRRKLLPGEFVHVKILDAFEYDLVGEVI</sequence>
<accession>A0ABY7BPI8</accession>
<dbReference type="SUPFAM" id="SSF102114">
    <property type="entry name" value="Radical SAM enzymes"/>
    <property type="match status" value="1"/>
</dbReference>
<dbReference type="EC" id="2.8.4.4" evidence="8"/>
<dbReference type="SFLD" id="SFLDF00274">
    <property type="entry name" value="ribosomal_protein_S12_methylth"/>
    <property type="match status" value="1"/>
</dbReference>
<dbReference type="PANTHER" id="PTHR43837:SF1">
    <property type="entry name" value="RIBOSOMAL PROTEIN US12 METHYLTHIOTRANSFERASE RIMO"/>
    <property type="match status" value="1"/>
</dbReference>
<evidence type="ECO:0000256" key="7">
    <source>
        <dbReference type="ARBA" id="ARBA00023014"/>
    </source>
</evidence>
<feature type="binding site" evidence="8">
    <location>
        <position position="168"/>
    </location>
    <ligand>
        <name>[4Fe-4S] cluster</name>
        <dbReference type="ChEBI" id="CHEBI:49883"/>
        <label>2</label>
        <note>4Fe-4S-S-AdoMet</note>
    </ligand>
</feature>
<keyword evidence="6 8" id="KW-0408">Iron</keyword>
<organism evidence="12 13">
    <name type="scientific">Caldicellulosiruptor morganii</name>
    <dbReference type="NCBI Taxonomy" id="1387555"/>
    <lineage>
        <taxon>Bacteria</taxon>
        <taxon>Bacillati</taxon>
        <taxon>Bacillota</taxon>
        <taxon>Bacillota incertae sedis</taxon>
        <taxon>Caldicellulosiruptorales</taxon>
        <taxon>Caldicellulosiruptoraceae</taxon>
        <taxon>Caldicellulosiruptor</taxon>
    </lineage>
</organism>
<name>A0ABY7BPI8_9FIRM</name>
<dbReference type="PROSITE" id="PS51449">
    <property type="entry name" value="MTTASE_N"/>
    <property type="match status" value="1"/>
</dbReference>
<dbReference type="InterPro" id="IPR038135">
    <property type="entry name" value="Methylthiotransferase_N_sf"/>
</dbReference>
<evidence type="ECO:0000256" key="1">
    <source>
        <dbReference type="ARBA" id="ARBA00022485"/>
    </source>
</evidence>
<dbReference type="PROSITE" id="PS01278">
    <property type="entry name" value="MTTASE_RADICAL"/>
    <property type="match status" value="1"/>
</dbReference>
<dbReference type="GO" id="GO:0005840">
    <property type="term" value="C:ribosome"/>
    <property type="evidence" value="ECO:0007669"/>
    <property type="project" value="UniProtKB-KW"/>
</dbReference>
<keyword evidence="5 8" id="KW-0479">Metal-binding</keyword>
<evidence type="ECO:0000256" key="8">
    <source>
        <dbReference type="HAMAP-Rule" id="MF_01865"/>
    </source>
</evidence>
<dbReference type="EMBL" id="CP113865">
    <property type="protein sequence ID" value="WAM34737.1"/>
    <property type="molecule type" value="Genomic_DNA"/>
</dbReference>
<dbReference type="InterPro" id="IPR005839">
    <property type="entry name" value="Methylthiotransferase"/>
</dbReference>
<keyword evidence="4 8" id="KW-0949">S-adenosyl-L-methionine</keyword>
<dbReference type="HAMAP" id="MF_01865">
    <property type="entry name" value="MTTase_RimO"/>
    <property type="match status" value="1"/>
</dbReference>
<feature type="binding site" evidence="8">
    <location>
        <position position="16"/>
    </location>
    <ligand>
        <name>[4Fe-4S] cluster</name>
        <dbReference type="ChEBI" id="CHEBI:49883"/>
        <label>1</label>
    </ligand>
</feature>
<dbReference type="Proteomes" id="UP001164909">
    <property type="component" value="Chromosome"/>
</dbReference>
<keyword evidence="12" id="KW-0689">Ribosomal protein</keyword>
<dbReference type="CDD" id="cd01335">
    <property type="entry name" value="Radical_SAM"/>
    <property type="match status" value="1"/>
</dbReference>
<proteinExistence type="inferred from homology"/>
<dbReference type="Pfam" id="PF18693">
    <property type="entry name" value="TRAM_2"/>
    <property type="match status" value="1"/>
</dbReference>
<gene>
    <name evidence="8 12" type="primary">rimO</name>
    <name evidence="12" type="ORF">OTK00_000982</name>
</gene>
<feature type="binding site" evidence="8">
    <location>
        <position position="165"/>
    </location>
    <ligand>
        <name>[4Fe-4S] cluster</name>
        <dbReference type="ChEBI" id="CHEBI:49883"/>
        <label>2</label>
        <note>4Fe-4S-S-AdoMet</note>
    </ligand>
</feature>
<dbReference type="Gene3D" id="3.40.50.12160">
    <property type="entry name" value="Methylthiotransferase, N-terminal domain"/>
    <property type="match status" value="1"/>
</dbReference>
<dbReference type="Gene3D" id="3.80.30.20">
    <property type="entry name" value="tm_1862 like domain"/>
    <property type="match status" value="1"/>
</dbReference>
<dbReference type="InterPro" id="IPR012340">
    <property type="entry name" value="NA-bd_OB-fold"/>
</dbReference>
<feature type="binding site" evidence="8">
    <location>
        <position position="85"/>
    </location>
    <ligand>
        <name>[4Fe-4S] cluster</name>
        <dbReference type="ChEBI" id="CHEBI:49883"/>
        <label>1</label>
    </ligand>
</feature>
<dbReference type="NCBIfam" id="TIGR00089">
    <property type="entry name" value="MiaB/RimO family radical SAM methylthiotransferase"/>
    <property type="match status" value="1"/>
</dbReference>
<feature type="binding site" evidence="8">
    <location>
        <position position="52"/>
    </location>
    <ligand>
        <name>[4Fe-4S] cluster</name>
        <dbReference type="ChEBI" id="CHEBI:49883"/>
        <label>1</label>
    </ligand>
</feature>
<dbReference type="PANTHER" id="PTHR43837">
    <property type="entry name" value="RIBOSOMAL PROTEIN S12 METHYLTHIOTRANSFERASE RIMO"/>
    <property type="match status" value="1"/>
</dbReference>
<evidence type="ECO:0000256" key="4">
    <source>
        <dbReference type="ARBA" id="ARBA00022691"/>
    </source>
</evidence>
<feature type="domain" description="MTTase N-terminal" evidence="10">
    <location>
        <begin position="7"/>
        <end position="122"/>
    </location>
</feature>
<comment type="cofactor">
    <cofactor evidence="8">
        <name>[4Fe-4S] cluster</name>
        <dbReference type="ChEBI" id="CHEBI:49883"/>
    </cofactor>
    <text evidence="8">Binds 2 [4Fe-4S] clusters. One cluster is coordinated with 3 cysteines and an exchangeable S-adenosyl-L-methionine.</text>
</comment>
<feature type="binding site" evidence="8">
    <location>
        <position position="161"/>
    </location>
    <ligand>
        <name>[4Fe-4S] cluster</name>
        <dbReference type="ChEBI" id="CHEBI:49883"/>
        <label>2</label>
        <note>4Fe-4S-S-AdoMet</note>
    </ligand>
</feature>
<dbReference type="SMART" id="SM00729">
    <property type="entry name" value="Elp3"/>
    <property type="match status" value="1"/>
</dbReference>
<evidence type="ECO:0000256" key="5">
    <source>
        <dbReference type="ARBA" id="ARBA00022723"/>
    </source>
</evidence>
<dbReference type="RefSeq" id="WP_268760836.1">
    <property type="nucleotide sequence ID" value="NZ_CP113865.1"/>
</dbReference>
<dbReference type="Gene3D" id="2.40.50.140">
    <property type="entry name" value="Nucleic acid-binding proteins"/>
    <property type="match status" value="1"/>
</dbReference>
<dbReference type="Pfam" id="PF04055">
    <property type="entry name" value="Radical_SAM"/>
    <property type="match status" value="1"/>
</dbReference>
<keyword evidence="2 8" id="KW-0963">Cytoplasm</keyword>